<protein>
    <submittedName>
        <fullName evidence="2">Uncharacterized protein</fullName>
    </submittedName>
</protein>
<keyword evidence="1" id="KW-0732">Signal</keyword>
<feature type="signal peptide" evidence="1">
    <location>
        <begin position="1"/>
        <end position="22"/>
    </location>
</feature>
<name>A0ABV3WPY7_9HYPH</name>
<evidence type="ECO:0000256" key="1">
    <source>
        <dbReference type="SAM" id="SignalP"/>
    </source>
</evidence>
<evidence type="ECO:0000313" key="2">
    <source>
        <dbReference type="EMBL" id="MEX4006722.1"/>
    </source>
</evidence>
<keyword evidence="3" id="KW-1185">Reference proteome</keyword>
<dbReference type="EMBL" id="JAZHFV010000002">
    <property type="protein sequence ID" value="MEX4006722.1"/>
    <property type="molecule type" value="Genomic_DNA"/>
</dbReference>
<evidence type="ECO:0000313" key="3">
    <source>
        <dbReference type="Proteomes" id="UP001559025"/>
    </source>
</evidence>
<reference evidence="2 3" key="1">
    <citation type="submission" date="2024-01" db="EMBL/GenBank/DDBJ databases">
        <title>New evidence supports the origin of RcGTA from prophage.</title>
        <authorList>
            <person name="Xu Y."/>
            <person name="Liu B."/>
            <person name="Chen F."/>
        </authorList>
    </citation>
    <scope>NUCLEOTIDE SEQUENCE [LARGE SCALE GENOMIC DNA]</scope>
    <source>
        <strain evidence="2 3">CBW1107-2</strain>
    </source>
</reference>
<sequence>MRLTSLFRAPAVALMLCTAATAAEPPVGVFLFYPQEGGAPTSADCEALVREVKPSVEKAEAWRWGRAPMGADLEFYLFLDRDRMEPTYAAEGDYDSGTVRWGETRGGETGFDLVPDDHPEVTIKGSVQTRPGSPVVAVTLRGVPSSEGKQDRTSYFCRFEDEMRA</sequence>
<accession>A0ABV3WPY7</accession>
<feature type="chain" id="PRO_5046004245" evidence="1">
    <location>
        <begin position="23"/>
        <end position="165"/>
    </location>
</feature>
<proteinExistence type="predicted"/>
<comment type="caution">
    <text evidence="2">The sequence shown here is derived from an EMBL/GenBank/DDBJ whole genome shotgun (WGS) entry which is preliminary data.</text>
</comment>
<dbReference type="Proteomes" id="UP001559025">
    <property type="component" value="Unassembled WGS sequence"/>
</dbReference>
<dbReference type="RefSeq" id="WP_368802015.1">
    <property type="nucleotide sequence ID" value="NZ_JAZHFV010000002.1"/>
</dbReference>
<organism evidence="2 3">
    <name type="scientific">Neoaquamicrobium sediminum</name>
    <dbReference type="NCBI Taxonomy" id="1849104"/>
    <lineage>
        <taxon>Bacteria</taxon>
        <taxon>Pseudomonadati</taxon>
        <taxon>Pseudomonadota</taxon>
        <taxon>Alphaproteobacteria</taxon>
        <taxon>Hyphomicrobiales</taxon>
        <taxon>Phyllobacteriaceae</taxon>
        <taxon>Neoaquamicrobium</taxon>
    </lineage>
</organism>
<gene>
    <name evidence="2" type="ORF">V1479_05355</name>
</gene>